<organism evidence="3 4">
    <name type="scientific">Capnocytophaga ochracea (strain ATCC 27872 / DSM 7271 / CCUG 9716 / JCM 12966 / NCTC 12371 / SS31 / VPI 2845)</name>
    <name type="common">Bacteroides ochraceus</name>
    <dbReference type="NCBI Taxonomy" id="521097"/>
    <lineage>
        <taxon>Bacteria</taxon>
        <taxon>Pseudomonadati</taxon>
        <taxon>Bacteroidota</taxon>
        <taxon>Flavobacteriia</taxon>
        <taxon>Flavobacteriales</taxon>
        <taxon>Flavobacteriaceae</taxon>
        <taxon>Capnocytophaga</taxon>
    </lineage>
</organism>
<dbReference type="InterPro" id="IPR032710">
    <property type="entry name" value="NTF2-like_dom_sf"/>
</dbReference>
<keyword evidence="4" id="KW-1185">Reference proteome</keyword>
<evidence type="ECO:0000313" key="4">
    <source>
        <dbReference type="Proteomes" id="UP000006650"/>
    </source>
</evidence>
<evidence type="ECO:0000313" key="3">
    <source>
        <dbReference type="EMBL" id="ACU92843.1"/>
    </source>
</evidence>
<feature type="signal peptide" evidence="1">
    <location>
        <begin position="1"/>
        <end position="18"/>
    </location>
</feature>
<evidence type="ECO:0000256" key="1">
    <source>
        <dbReference type="SAM" id="SignalP"/>
    </source>
</evidence>
<dbReference type="Pfam" id="PF14534">
    <property type="entry name" value="DUF4440"/>
    <property type="match status" value="1"/>
</dbReference>
<feature type="domain" description="DUF4440" evidence="2">
    <location>
        <begin position="27"/>
        <end position="132"/>
    </location>
</feature>
<evidence type="ECO:0000259" key="2">
    <source>
        <dbReference type="Pfam" id="PF14534"/>
    </source>
</evidence>
<gene>
    <name evidence="3" type="ordered locus">Coch_1295</name>
</gene>
<proteinExistence type="predicted"/>
<dbReference type="SUPFAM" id="SSF54427">
    <property type="entry name" value="NTF2-like"/>
    <property type="match status" value="1"/>
</dbReference>
<dbReference type="Gene3D" id="3.10.450.50">
    <property type="match status" value="1"/>
</dbReference>
<protein>
    <recommendedName>
        <fullName evidence="2">DUF4440 domain-containing protein</fullName>
    </recommendedName>
</protein>
<accession>C7M5E0</accession>
<dbReference type="STRING" id="521097.Coch_1295"/>
<dbReference type="AlphaFoldDB" id="C7M5E0"/>
<dbReference type="RefSeq" id="WP_015782449.1">
    <property type="nucleotide sequence ID" value="NC_013162.1"/>
</dbReference>
<dbReference type="eggNOG" id="COG1917">
    <property type="taxonomic scope" value="Bacteria"/>
</dbReference>
<dbReference type="Proteomes" id="UP000006650">
    <property type="component" value="Chromosome"/>
</dbReference>
<dbReference type="HOGENOM" id="CLU_149942_0_0_10"/>
<keyword evidence="1" id="KW-0732">Signal</keyword>
<dbReference type="KEGG" id="coc:Coch_1295"/>
<reference evidence="3 4" key="1">
    <citation type="journal article" date="2009" name="Stand. Genomic Sci.">
        <title>Complete genome sequence of Capnocytophaga ochracea type strain (VPI 2845).</title>
        <authorList>
            <person name="Mavrommatis K."/>
            <person name="Gronow S."/>
            <person name="Saunders E."/>
            <person name="Land M."/>
            <person name="Lapidus A."/>
            <person name="Copeland A."/>
            <person name="Glavina Del Rio T."/>
            <person name="Nolan M."/>
            <person name="Lucas S."/>
            <person name="Chen F."/>
            <person name="Tice H."/>
            <person name="Cheng J.F."/>
            <person name="Bruce D."/>
            <person name="Goodwin L."/>
            <person name="Pitluck S."/>
            <person name="Pati A."/>
            <person name="Ivanova N."/>
            <person name="Chen A."/>
            <person name="Palaniappan K."/>
            <person name="Chain P."/>
            <person name="Hauser L."/>
            <person name="Chang Y.J."/>
            <person name="Jeffries C.D."/>
            <person name="Brettin T."/>
            <person name="Detter J.C."/>
            <person name="Han C."/>
            <person name="Bristow J."/>
            <person name="Goker M."/>
            <person name="Rohde M."/>
            <person name="Eisen J.A."/>
            <person name="Markowitz V."/>
            <person name="Kyrpides N.C."/>
            <person name="Klenk H.P."/>
            <person name="Hugenholtz P."/>
        </authorList>
    </citation>
    <scope>NUCLEOTIDE SEQUENCE [LARGE SCALE GENOMIC DNA]</scope>
    <source>
        <strain evidence="4">ATCC 27872 / DSM 7271 / JCM 12966 / VPI 2845</strain>
    </source>
</reference>
<feature type="chain" id="PRO_5002979079" description="DUF4440 domain-containing protein" evidence="1">
    <location>
        <begin position="19"/>
        <end position="142"/>
    </location>
</feature>
<dbReference type="EMBL" id="CP001632">
    <property type="protein sequence ID" value="ACU92843.1"/>
    <property type="molecule type" value="Genomic_DNA"/>
</dbReference>
<name>C7M5E0_CAPOD</name>
<dbReference type="InterPro" id="IPR027843">
    <property type="entry name" value="DUF4440"/>
</dbReference>
<sequence length="142" mass="15938">MKNIITILLLSFSFITYAQHSTQETKVLQLSESLWKAMQQADKQTLVENIAPEAVFVHMGATLVRDKEIEVLQQKGIVLKEVATENTSVRIVGKTAVLLRKLQLTAIVGGNEVVNPFVVTETYTKKGSKWQLLSLSYTKIIY</sequence>
<dbReference type="GeneID" id="29674847"/>